<dbReference type="InterPro" id="IPR053136">
    <property type="entry name" value="UTP_pyrophosphatase-like"/>
</dbReference>
<dbReference type="PANTHER" id="PTHR30399">
    <property type="entry name" value="UNCHARACTERIZED PROTEIN YGJP"/>
    <property type="match status" value="1"/>
</dbReference>
<dbReference type="PROSITE" id="PS51397">
    <property type="entry name" value="WLM"/>
    <property type="match status" value="1"/>
</dbReference>
<dbReference type="OrthoDB" id="447842at2759"/>
<name>A0A9W8Y3D0_9PLEO</name>
<proteinExistence type="predicted"/>
<dbReference type="Pfam" id="PF08325">
    <property type="entry name" value="WLM"/>
    <property type="match status" value="1"/>
</dbReference>
<dbReference type="Gene3D" id="3.30.2010.10">
    <property type="entry name" value="Metalloproteases ('zincins'), catalytic domain"/>
    <property type="match status" value="1"/>
</dbReference>
<dbReference type="PANTHER" id="PTHR30399:SF1">
    <property type="entry name" value="UTP PYROPHOSPHATASE"/>
    <property type="match status" value="1"/>
</dbReference>
<feature type="region of interest" description="Disordered" evidence="1">
    <location>
        <begin position="252"/>
        <end position="289"/>
    </location>
</feature>
<feature type="region of interest" description="Disordered" evidence="1">
    <location>
        <begin position="219"/>
        <end position="238"/>
    </location>
</feature>
<sequence>MPLGFERLNERTQRPNALINFIRPLPGSTSAVAEQILNRVAAICYPFMKANMILVQALEEFPYNTEFVGRNFNAGEVIQLVLRDKNGRWLPQRMIEMVMVHELAHCKQMNHSKAFWKVRDEYAVDLRALWAKGYTGEGLWGRGRDLLTGAVQMHEGDAVDVPEHLCGGTYGRRAKKRKRGAKDKPTLSYAERKQRRILRKFGAGGQALGADDDTKVKLEGGVPKKGKPRVAGSARGRDLRAAAALARFDTAKKEDVSIKKEETPSDSETEDEFVEGDQEGAAVDVDGKQMLDDKGRALVKICEDEDDKDGNAMRELEEIQGFSTQRQPSTKPPDRSSIPTISKPNAKHDSSNEKRIKGDRSNGTPSQVTYHPFNSTKSNSSAQPTRPRVSEPARPVSCPLCSFQNDHGSLTCGACSNVLNPVLVPDHWRCRSMVCKGSEYVNAGDVGICGVCGTSRSCT</sequence>
<feature type="compositionally biased region" description="Basic and acidic residues" evidence="1">
    <location>
        <begin position="346"/>
        <end position="360"/>
    </location>
</feature>
<accession>A0A9W8Y3D0</accession>
<feature type="region of interest" description="Disordered" evidence="1">
    <location>
        <begin position="319"/>
        <end position="391"/>
    </location>
</feature>
<evidence type="ECO:0000313" key="4">
    <source>
        <dbReference type="Proteomes" id="UP001140560"/>
    </source>
</evidence>
<feature type="compositionally biased region" description="Basic and acidic residues" evidence="1">
    <location>
        <begin position="252"/>
        <end position="263"/>
    </location>
</feature>
<dbReference type="InterPro" id="IPR013536">
    <property type="entry name" value="WLM_dom"/>
</dbReference>
<dbReference type="Proteomes" id="UP001140560">
    <property type="component" value="Unassembled WGS sequence"/>
</dbReference>
<dbReference type="AlphaFoldDB" id="A0A9W8Y3D0"/>
<feature type="compositionally biased region" description="Acidic residues" evidence="1">
    <location>
        <begin position="264"/>
        <end position="278"/>
    </location>
</feature>
<evidence type="ECO:0000259" key="2">
    <source>
        <dbReference type="PROSITE" id="PS51397"/>
    </source>
</evidence>
<feature type="domain" description="WLM" evidence="2">
    <location>
        <begin position="10"/>
        <end position="249"/>
    </location>
</feature>
<dbReference type="CDD" id="cd07344">
    <property type="entry name" value="M48_yhfN_like"/>
    <property type="match status" value="1"/>
</dbReference>
<feature type="compositionally biased region" description="Polar residues" evidence="1">
    <location>
        <begin position="361"/>
        <end position="384"/>
    </location>
</feature>
<reference evidence="3" key="1">
    <citation type="submission" date="2022-10" db="EMBL/GenBank/DDBJ databases">
        <title>Tapping the CABI collections for fungal endophytes: first genome assemblies for Collariella, Neodidymelliopsis, Ascochyta clinopodiicola, Didymella pomorum, Didymosphaeria variabile, Neocosmospora piperis and Neocucurbitaria cava.</title>
        <authorList>
            <person name="Hill R."/>
        </authorList>
    </citation>
    <scope>NUCLEOTIDE SEQUENCE</scope>
    <source>
        <strain evidence="3">IMI 356814</strain>
    </source>
</reference>
<dbReference type="EMBL" id="JAPEUY010000015">
    <property type="protein sequence ID" value="KAJ4365935.1"/>
    <property type="molecule type" value="Genomic_DNA"/>
</dbReference>
<gene>
    <name evidence="3" type="ORF">N0V83_008557</name>
</gene>
<organism evidence="3 4">
    <name type="scientific">Neocucurbitaria cava</name>
    <dbReference type="NCBI Taxonomy" id="798079"/>
    <lineage>
        <taxon>Eukaryota</taxon>
        <taxon>Fungi</taxon>
        <taxon>Dikarya</taxon>
        <taxon>Ascomycota</taxon>
        <taxon>Pezizomycotina</taxon>
        <taxon>Dothideomycetes</taxon>
        <taxon>Pleosporomycetidae</taxon>
        <taxon>Pleosporales</taxon>
        <taxon>Pleosporineae</taxon>
        <taxon>Cucurbitariaceae</taxon>
        <taxon>Neocucurbitaria</taxon>
    </lineage>
</organism>
<evidence type="ECO:0000256" key="1">
    <source>
        <dbReference type="SAM" id="MobiDB-lite"/>
    </source>
</evidence>
<comment type="caution">
    <text evidence="3">The sequence shown here is derived from an EMBL/GenBank/DDBJ whole genome shotgun (WGS) entry which is preliminary data.</text>
</comment>
<evidence type="ECO:0000313" key="3">
    <source>
        <dbReference type="EMBL" id="KAJ4365935.1"/>
    </source>
</evidence>
<protein>
    <recommendedName>
        <fullName evidence="2">WLM domain-containing protein</fullName>
    </recommendedName>
</protein>
<keyword evidence="4" id="KW-1185">Reference proteome</keyword>